<feature type="compositionally biased region" description="Gly residues" evidence="1">
    <location>
        <begin position="199"/>
        <end position="208"/>
    </location>
</feature>
<evidence type="ECO:0000313" key="2">
    <source>
        <dbReference type="EMBL" id="GBG85754.1"/>
    </source>
</evidence>
<feature type="compositionally biased region" description="Polar residues" evidence="1">
    <location>
        <begin position="818"/>
        <end position="834"/>
    </location>
</feature>
<dbReference type="Proteomes" id="UP000265515">
    <property type="component" value="Unassembled WGS sequence"/>
</dbReference>
<feature type="compositionally biased region" description="Basic and acidic residues" evidence="1">
    <location>
        <begin position="254"/>
        <end position="264"/>
    </location>
</feature>
<proteinExistence type="predicted"/>
<dbReference type="AlphaFoldDB" id="A0A388LTV5"/>
<name>A0A388LTV5_CHABU</name>
<evidence type="ECO:0000256" key="1">
    <source>
        <dbReference type="SAM" id="MobiDB-lite"/>
    </source>
</evidence>
<protein>
    <submittedName>
        <fullName evidence="2">Uncharacterized protein</fullName>
    </submittedName>
</protein>
<feature type="region of interest" description="Disordered" evidence="1">
    <location>
        <begin position="181"/>
        <end position="358"/>
    </location>
</feature>
<accession>A0A388LTV5</accession>
<sequence length="886" mass="97589">MHLWTSASPAERNSAQHECINTARRCKLGFAKLAQLVEIATNLKLASCARQGGGYVLPWVMGTGREGTAAEDEDEEGDVEPEVWGARPAASVPEQEIQRQIVAFHDSRPSRAHSVQDVFGKRATELRPWSKGGDDADADAADDDIDDEWTDDDDTLLSRDPTAERVYFTYGGGRDGMDSFTSVITGDLPSTAQASGSSRVGGGRGGPRGRSHVEVGVDDSGEQQPRGGLRQTGRRWEVRSDSEVEEEAEEEAEDGRVPLHDRRFSPSHHRITAQPEALRRSERLALTTGRDRTHDDEDRGGERTPSDAGIRPRSPSELRTHDFDVGGLGGGLGDFSVEGRRHASPSEVRTDADVVRGPVEIEEERDAHLDQEEEERLGNLPRWEGRFAYLDEQRRQRELGIPRVSGETMDRTEVMTTTTVPRMMPVRRVGYRLRADYDVGRGVFTGRTPVQPQAAEGGSGRPSLQMAGRMLGLSRAETRRSLVLEAAGTSTDMLGGQQYTSGDEGLLMRLGTRRQRGLAEVEARLAVEVAAGQAALDAIQREREMGIAARASEDEDADTESEPIETAALDPDKCGDSTPVMWHKAIKQPSALDLTNLRKVWSAGRPYLKCSRKQGEEDKNCPDGPLWVDHTIWYLLAHPDILFPTMSSIKVRMSMLVHYLRTTWREAVIGCITFMCVREVMMDLIEAMEQNPQHTAETVIRDERLWRHQLPPTLGRLLLPRRIPDTPRRVVPAPRNRNPVAQIHAQCRLNFQAINRANGGAAPATAQAQPVAQGDNRMAAQADQQQQQPIQQQAQQLRVATAGLLTAAAGSSSFHITNLGQGMTQPQDASTAMQEITKDGPEQARAGRRSSQQNSQPPIVATPVSAQSLAARCPYTRGKRRSPEEV</sequence>
<dbReference type="Gramene" id="GBG85754">
    <property type="protein sequence ID" value="GBG85754"/>
    <property type="gene ID" value="CBR_g40483"/>
</dbReference>
<feature type="compositionally biased region" description="Basic and acidic residues" evidence="1">
    <location>
        <begin position="314"/>
        <end position="324"/>
    </location>
</feature>
<feature type="compositionally biased region" description="Polar residues" evidence="1">
    <location>
        <begin position="181"/>
        <end position="194"/>
    </location>
</feature>
<feature type="compositionally biased region" description="Basic and acidic residues" evidence="1">
    <location>
        <begin position="277"/>
        <end position="305"/>
    </location>
</feature>
<gene>
    <name evidence="2" type="ORF">CBR_g40483</name>
</gene>
<dbReference type="EMBL" id="BFEA01000533">
    <property type="protein sequence ID" value="GBG85754.1"/>
    <property type="molecule type" value="Genomic_DNA"/>
</dbReference>
<feature type="compositionally biased region" description="Acidic residues" evidence="1">
    <location>
        <begin position="243"/>
        <end position="253"/>
    </location>
</feature>
<feature type="compositionally biased region" description="Acidic residues" evidence="1">
    <location>
        <begin position="135"/>
        <end position="155"/>
    </location>
</feature>
<evidence type="ECO:0000313" key="3">
    <source>
        <dbReference type="Proteomes" id="UP000265515"/>
    </source>
</evidence>
<reference evidence="2 3" key="1">
    <citation type="journal article" date="2018" name="Cell">
        <title>The Chara Genome: Secondary Complexity and Implications for Plant Terrestrialization.</title>
        <authorList>
            <person name="Nishiyama T."/>
            <person name="Sakayama H."/>
            <person name="Vries J.D."/>
            <person name="Buschmann H."/>
            <person name="Saint-Marcoux D."/>
            <person name="Ullrich K.K."/>
            <person name="Haas F.B."/>
            <person name="Vanderstraeten L."/>
            <person name="Becker D."/>
            <person name="Lang D."/>
            <person name="Vosolsobe S."/>
            <person name="Rombauts S."/>
            <person name="Wilhelmsson P.K.I."/>
            <person name="Janitza P."/>
            <person name="Kern R."/>
            <person name="Heyl A."/>
            <person name="Rumpler F."/>
            <person name="Villalobos L.I.A.C."/>
            <person name="Clay J.M."/>
            <person name="Skokan R."/>
            <person name="Toyoda A."/>
            <person name="Suzuki Y."/>
            <person name="Kagoshima H."/>
            <person name="Schijlen E."/>
            <person name="Tajeshwar N."/>
            <person name="Catarino B."/>
            <person name="Hetherington A.J."/>
            <person name="Saltykova A."/>
            <person name="Bonnot C."/>
            <person name="Breuninger H."/>
            <person name="Symeonidi A."/>
            <person name="Radhakrishnan G.V."/>
            <person name="Van Nieuwerburgh F."/>
            <person name="Deforce D."/>
            <person name="Chang C."/>
            <person name="Karol K.G."/>
            <person name="Hedrich R."/>
            <person name="Ulvskov P."/>
            <person name="Glockner G."/>
            <person name="Delwiche C.F."/>
            <person name="Petrasek J."/>
            <person name="Van de Peer Y."/>
            <person name="Friml J."/>
            <person name="Beilby M."/>
            <person name="Dolan L."/>
            <person name="Kohara Y."/>
            <person name="Sugano S."/>
            <person name="Fujiyama A."/>
            <person name="Delaux P.-M."/>
            <person name="Quint M."/>
            <person name="TheiBen G."/>
            <person name="Hagemann M."/>
            <person name="Harholt J."/>
            <person name="Dunand C."/>
            <person name="Zachgo S."/>
            <person name="Langdale J."/>
            <person name="Maumus F."/>
            <person name="Straeten D.V.D."/>
            <person name="Gould S.B."/>
            <person name="Rensing S.A."/>
        </authorList>
    </citation>
    <scope>NUCLEOTIDE SEQUENCE [LARGE SCALE GENOMIC DNA]</scope>
    <source>
        <strain evidence="2 3">S276</strain>
    </source>
</reference>
<feature type="region of interest" description="Disordered" evidence="1">
    <location>
        <begin position="818"/>
        <end position="886"/>
    </location>
</feature>
<organism evidence="2 3">
    <name type="scientific">Chara braunii</name>
    <name type="common">Braun's stonewort</name>
    <dbReference type="NCBI Taxonomy" id="69332"/>
    <lineage>
        <taxon>Eukaryota</taxon>
        <taxon>Viridiplantae</taxon>
        <taxon>Streptophyta</taxon>
        <taxon>Charophyceae</taxon>
        <taxon>Charales</taxon>
        <taxon>Characeae</taxon>
        <taxon>Chara</taxon>
    </lineage>
</organism>
<keyword evidence="3" id="KW-1185">Reference proteome</keyword>
<comment type="caution">
    <text evidence="2">The sequence shown here is derived from an EMBL/GenBank/DDBJ whole genome shotgun (WGS) entry which is preliminary data.</text>
</comment>
<feature type="region of interest" description="Disordered" evidence="1">
    <location>
        <begin position="126"/>
        <end position="157"/>
    </location>
</feature>